<dbReference type="AlphaFoldDB" id="A0A7I7KTS5"/>
<gene>
    <name evidence="1" type="ORF">MCOO_13380</name>
</gene>
<keyword evidence="2" id="KW-1185">Reference proteome</keyword>
<name>A0A7I7KTS5_9MYCO</name>
<dbReference type="KEGG" id="mcoo:MCOO_13380"/>
<reference evidence="1 2" key="1">
    <citation type="journal article" date="2019" name="Emerg. Microbes Infect.">
        <title>Comprehensive subspecies identification of 175 nontuberculous mycobacteria species based on 7547 genomic profiles.</title>
        <authorList>
            <person name="Matsumoto Y."/>
            <person name="Kinjo T."/>
            <person name="Motooka D."/>
            <person name="Nabeya D."/>
            <person name="Jung N."/>
            <person name="Uechi K."/>
            <person name="Horii T."/>
            <person name="Iida T."/>
            <person name="Fujita J."/>
            <person name="Nakamura S."/>
        </authorList>
    </citation>
    <scope>NUCLEOTIDE SEQUENCE [LARGE SCALE GENOMIC DNA]</scope>
    <source>
        <strain evidence="1 2">JCM 12404</strain>
    </source>
</reference>
<dbReference type="RefSeq" id="WP_163775630.1">
    <property type="nucleotide sequence ID" value="NZ_AP022569.1"/>
</dbReference>
<dbReference type="Proteomes" id="UP000465866">
    <property type="component" value="Chromosome"/>
</dbReference>
<dbReference type="EMBL" id="AP022569">
    <property type="protein sequence ID" value="BBX45323.1"/>
    <property type="molecule type" value="Genomic_DNA"/>
</dbReference>
<accession>A0A7I7KTS5</accession>
<organism evidence="1 2">
    <name type="scientific">Mycobacterium cookii</name>
    <dbReference type="NCBI Taxonomy" id="1775"/>
    <lineage>
        <taxon>Bacteria</taxon>
        <taxon>Bacillati</taxon>
        <taxon>Actinomycetota</taxon>
        <taxon>Actinomycetes</taxon>
        <taxon>Mycobacteriales</taxon>
        <taxon>Mycobacteriaceae</taxon>
        <taxon>Mycobacterium</taxon>
    </lineage>
</organism>
<sequence>MAHIEPHGASGSYSNSAITALHAGELHAASRDEQILAAKISRAMSSGPLHITRDATIAEMDGHGNPVVLRQGTNQWVCFPGDENKIGDVPMCADPMGLQWMLDIMASKPAPTNTAPGIIYMLCGATQHSNTDPFDKTSPAIPIGPHWMILWPYSAAHDGLPNNVRDAGAWVMFDGTPYAYLHVSGTPWAGNEYTPGQAPVWTMRYGAPTEH</sequence>
<evidence type="ECO:0000313" key="2">
    <source>
        <dbReference type="Proteomes" id="UP000465866"/>
    </source>
</evidence>
<protein>
    <submittedName>
        <fullName evidence="1">Uncharacterized protein</fullName>
    </submittedName>
</protein>
<proteinExistence type="predicted"/>
<evidence type="ECO:0000313" key="1">
    <source>
        <dbReference type="EMBL" id="BBX45323.1"/>
    </source>
</evidence>